<evidence type="ECO:0000313" key="2">
    <source>
        <dbReference type="EMBL" id="KAJ8790240.1"/>
    </source>
</evidence>
<organism evidence="2 3">
    <name type="scientific">Eschrichtius robustus</name>
    <name type="common">California gray whale</name>
    <name type="synonym">Eschrichtius gibbosus</name>
    <dbReference type="NCBI Taxonomy" id="9764"/>
    <lineage>
        <taxon>Eukaryota</taxon>
        <taxon>Metazoa</taxon>
        <taxon>Chordata</taxon>
        <taxon>Craniata</taxon>
        <taxon>Vertebrata</taxon>
        <taxon>Euteleostomi</taxon>
        <taxon>Mammalia</taxon>
        <taxon>Eutheria</taxon>
        <taxon>Laurasiatheria</taxon>
        <taxon>Artiodactyla</taxon>
        <taxon>Whippomorpha</taxon>
        <taxon>Cetacea</taxon>
        <taxon>Mysticeti</taxon>
        <taxon>Eschrichtiidae</taxon>
        <taxon>Eschrichtius</taxon>
    </lineage>
</organism>
<feature type="compositionally biased region" description="Basic and acidic residues" evidence="1">
    <location>
        <begin position="431"/>
        <end position="454"/>
    </location>
</feature>
<feature type="region of interest" description="Disordered" evidence="1">
    <location>
        <begin position="246"/>
        <end position="265"/>
    </location>
</feature>
<feature type="region of interest" description="Disordered" evidence="1">
    <location>
        <begin position="67"/>
        <end position="159"/>
    </location>
</feature>
<dbReference type="AlphaFoldDB" id="A0AB34HGW1"/>
<dbReference type="InterPro" id="IPR016135">
    <property type="entry name" value="UBQ-conjugating_enzyme/RWD"/>
</dbReference>
<proteinExistence type="predicted"/>
<gene>
    <name evidence="2" type="ORF">J1605_021317</name>
</gene>
<reference evidence="2 3" key="1">
    <citation type="submission" date="2022-11" db="EMBL/GenBank/DDBJ databases">
        <title>Whole genome sequence of Eschrichtius robustus ER-17-0199.</title>
        <authorList>
            <person name="Bruniche-Olsen A."/>
            <person name="Black A.N."/>
            <person name="Fields C.J."/>
            <person name="Walden K."/>
            <person name="Dewoody J.A."/>
        </authorList>
    </citation>
    <scope>NUCLEOTIDE SEQUENCE [LARGE SCALE GENOMIC DNA]</scope>
    <source>
        <strain evidence="2">ER-17-0199</strain>
        <tissue evidence="2">Blubber</tissue>
    </source>
</reference>
<evidence type="ECO:0000313" key="3">
    <source>
        <dbReference type="Proteomes" id="UP001159641"/>
    </source>
</evidence>
<comment type="caution">
    <text evidence="2">The sequence shown here is derived from an EMBL/GenBank/DDBJ whole genome shotgun (WGS) entry which is preliminary data.</text>
</comment>
<feature type="compositionally biased region" description="Basic residues" evidence="1">
    <location>
        <begin position="101"/>
        <end position="112"/>
    </location>
</feature>
<name>A0AB34HGW1_ESCRO</name>
<dbReference type="Gene3D" id="3.10.110.10">
    <property type="entry name" value="Ubiquitin Conjugating Enzyme"/>
    <property type="match status" value="1"/>
</dbReference>
<keyword evidence="3" id="KW-1185">Reference proteome</keyword>
<feature type="region of interest" description="Disordered" evidence="1">
    <location>
        <begin position="415"/>
        <end position="454"/>
    </location>
</feature>
<feature type="compositionally biased region" description="Low complexity" evidence="1">
    <location>
        <begin position="130"/>
        <end position="142"/>
    </location>
</feature>
<evidence type="ECO:0000256" key="1">
    <source>
        <dbReference type="SAM" id="MobiDB-lite"/>
    </source>
</evidence>
<dbReference type="SUPFAM" id="SSF54495">
    <property type="entry name" value="UBC-like"/>
    <property type="match status" value="1"/>
</dbReference>
<accession>A0AB34HGW1</accession>
<dbReference type="CDD" id="cd23802">
    <property type="entry name" value="UBCc_UBE2Q"/>
    <property type="match status" value="1"/>
</dbReference>
<feature type="compositionally biased region" description="Acidic residues" evidence="1">
    <location>
        <begin position="256"/>
        <end position="265"/>
    </location>
</feature>
<dbReference type="Proteomes" id="UP001159641">
    <property type="component" value="Unassembled WGS sequence"/>
</dbReference>
<dbReference type="EMBL" id="JAIQCJ010001357">
    <property type="protein sequence ID" value="KAJ8790240.1"/>
    <property type="molecule type" value="Genomic_DNA"/>
</dbReference>
<sequence length="454" mass="50782">MSVSGLKAELKFLASIFDKNHERFRIVSWKLDELHCQFLVPPPAPPGSPHSPPPPLTLHCNITVRRPAAASQGRAGEEGGAQSPRTKGSLPRRGPSDPRAGRVRPFPRRRARPSPAGTARGSGGRRRSARFSGSSRRLGFGTPAPSRPPSPRHEVGDRCRPSPRWVAMAAHSRGPAPGAAESYPSSSPIWFVDSDDPNLTSVLERLEDTKNNNSLRQQLKWLICELCRLYNLPKHLDVEMLDQPLPTGQNGIAEEVTSEEEEEEEMAEDIEDLDHYEMKEEEPISGKKSEDEGIEKENLAILEKIRKTQRQDHLNGAVSGSVQASDRLMKELRDIYRSQSYKTGIYSVELINDSLYDWHVKLQKVDPDSPLHSDLQILKEKEGIEYILLNFSFKSADSVIVAHGPSRSAACGIFPDQGSNPAREPQLLKPVRLEPMLRNKRSQRNEKPAHRNQE</sequence>
<protein>
    <recommendedName>
        <fullName evidence="4">Ubiquitin-conjugating enzyme E2 Q2</fullName>
    </recommendedName>
</protein>
<evidence type="ECO:0008006" key="4">
    <source>
        <dbReference type="Google" id="ProtNLM"/>
    </source>
</evidence>